<dbReference type="PANTHER" id="PTHR39159">
    <property type="match status" value="1"/>
</dbReference>
<evidence type="ECO:0000256" key="3">
    <source>
        <dbReference type="ARBA" id="ARBA00022842"/>
    </source>
</evidence>
<dbReference type="GO" id="GO:0016787">
    <property type="term" value="F:hydrolase activity"/>
    <property type="evidence" value="ECO:0007669"/>
    <property type="project" value="UniProtKB-KW"/>
</dbReference>
<keyword evidence="1" id="KW-0479">Metal-binding</keyword>
<dbReference type="Proteomes" id="UP000289841">
    <property type="component" value="Chromosome"/>
</dbReference>
<dbReference type="AlphaFoldDB" id="A0A449BFE1"/>
<dbReference type="InterPro" id="IPR007295">
    <property type="entry name" value="DUF402"/>
</dbReference>
<evidence type="ECO:0000256" key="1">
    <source>
        <dbReference type="ARBA" id="ARBA00022723"/>
    </source>
</evidence>
<dbReference type="EMBL" id="LR215048">
    <property type="protein sequence ID" value="VEU81164.1"/>
    <property type="molecule type" value="Genomic_DNA"/>
</dbReference>
<dbReference type="PANTHER" id="PTHR39159:SF1">
    <property type="entry name" value="UPF0374 PROTEIN YGAC"/>
    <property type="match status" value="1"/>
</dbReference>
<dbReference type="PIRSF" id="PIRSF028345">
    <property type="entry name" value="UCP028345"/>
    <property type="match status" value="1"/>
</dbReference>
<dbReference type="STRING" id="1278311.GCA_000428705_01492"/>
<dbReference type="SUPFAM" id="SSF159234">
    <property type="entry name" value="FomD-like"/>
    <property type="match status" value="1"/>
</dbReference>
<sequence length="184" mass="22282">MELIKEMSVSIQSYKHDQKIHRVWKNTKVIDKNEHMLVTAHNKAKVIEENGRTWYTKEPAICYFYDNAWFNVIVMFKKDGIYYYCNLSSPYLYDGEAIKYIDYDLDVKVYPDGTYKVLDENEYNYHLKKMHYPMDVKSIIENELKVLIDKIIKKEAPFNNEYVMNHYNIAFFDQLKEKKVWKQN</sequence>
<reference evidence="5 6" key="1">
    <citation type="submission" date="2019-01" db="EMBL/GenBank/DDBJ databases">
        <authorList>
            <consortium name="Pathogen Informatics"/>
        </authorList>
    </citation>
    <scope>NUCLEOTIDE SEQUENCE [LARGE SCALE GENOMIC DNA]</scope>
    <source>
        <strain evidence="5 6">NCTC10138</strain>
    </source>
</reference>
<dbReference type="InterPro" id="IPR050212">
    <property type="entry name" value="Ntdp-like"/>
</dbReference>
<evidence type="ECO:0000259" key="4">
    <source>
        <dbReference type="Pfam" id="PF04167"/>
    </source>
</evidence>
<protein>
    <submittedName>
        <fullName evidence="5">Protein of uncharacterized function (DUF402)</fullName>
    </submittedName>
</protein>
<name>A0A449BFE1_HAPAX</name>
<organism evidence="5 6">
    <name type="scientific">Haploplasma axanthum</name>
    <name type="common">Acholeplasma axanthum</name>
    <dbReference type="NCBI Taxonomy" id="29552"/>
    <lineage>
        <taxon>Bacteria</taxon>
        <taxon>Bacillati</taxon>
        <taxon>Mycoplasmatota</taxon>
        <taxon>Mollicutes</taxon>
        <taxon>Acholeplasmatales</taxon>
        <taxon>Acholeplasmataceae</taxon>
        <taxon>Haploplasma</taxon>
    </lineage>
</organism>
<evidence type="ECO:0000256" key="2">
    <source>
        <dbReference type="ARBA" id="ARBA00022801"/>
    </source>
</evidence>
<dbReference type="OrthoDB" id="1645325at2"/>
<evidence type="ECO:0000313" key="5">
    <source>
        <dbReference type="EMBL" id="VEU81164.1"/>
    </source>
</evidence>
<dbReference type="GO" id="GO:0046872">
    <property type="term" value="F:metal ion binding"/>
    <property type="evidence" value="ECO:0007669"/>
    <property type="project" value="UniProtKB-KW"/>
</dbReference>
<proteinExistence type="predicted"/>
<gene>
    <name evidence="5" type="ORF">NCTC10138_01559</name>
</gene>
<dbReference type="Pfam" id="PF04167">
    <property type="entry name" value="DUF402"/>
    <property type="match status" value="1"/>
</dbReference>
<dbReference type="InterPro" id="IPR035930">
    <property type="entry name" value="FomD-like_sf"/>
</dbReference>
<dbReference type="KEGG" id="aaxa:NCTC10138_01559"/>
<dbReference type="NCBIfam" id="NF010183">
    <property type="entry name" value="PRK13662.1"/>
    <property type="match status" value="1"/>
</dbReference>
<accession>A0A449BFE1</accession>
<feature type="domain" description="DUF402" evidence="4">
    <location>
        <begin position="17"/>
        <end position="154"/>
    </location>
</feature>
<keyword evidence="3" id="KW-0460">Magnesium</keyword>
<dbReference type="Gene3D" id="2.40.380.10">
    <property type="entry name" value="FomD-like"/>
    <property type="match status" value="1"/>
</dbReference>
<evidence type="ECO:0000313" key="6">
    <source>
        <dbReference type="Proteomes" id="UP000289841"/>
    </source>
</evidence>
<keyword evidence="6" id="KW-1185">Reference proteome</keyword>
<keyword evidence="2" id="KW-0378">Hydrolase</keyword>
<dbReference type="InterPro" id="IPR016882">
    <property type="entry name" value="SA1684"/>
</dbReference>